<dbReference type="InterPro" id="IPR036236">
    <property type="entry name" value="Znf_C2H2_sf"/>
</dbReference>
<gene>
    <name evidence="3" type="ORF">CASFOL_033153</name>
</gene>
<dbReference type="EMBL" id="JAVIJP010000054">
    <property type="protein sequence ID" value="KAL3624337.1"/>
    <property type="molecule type" value="Genomic_DNA"/>
</dbReference>
<keyword evidence="1" id="KW-0479">Metal-binding</keyword>
<sequence>MMDMHKMEPKMSNINDEFRCTECHKKFRSWKALFGHMRCHPDRRYRGMLNYFRRPKVEPTSTEEDYEVADCLLMLAKGAFHDHSSAPSAANDGGADDRPNATNKLLQINEEPSSAATYDDDREKGKGKEAALILMSSSLVRHKCSKCMRVFSSGQALGGHKRSCLHHHPGEEGSSLASLPSSRVVNLGFDLNSCPLLLNVQGISDIGSNISGLDLELRL</sequence>
<dbReference type="Gene3D" id="3.30.160.60">
    <property type="entry name" value="Classic Zinc Finger"/>
    <property type="match status" value="1"/>
</dbReference>
<evidence type="ECO:0000313" key="4">
    <source>
        <dbReference type="Proteomes" id="UP001632038"/>
    </source>
</evidence>
<dbReference type="PANTHER" id="PTHR47591:SF1">
    <property type="entry name" value="ZINC FINGER PROTEIN ZAT2-RELATED"/>
    <property type="match status" value="1"/>
</dbReference>
<dbReference type="PANTHER" id="PTHR47591">
    <property type="entry name" value="ZINC FINGER PROTEIN ZAT2-RELATED"/>
    <property type="match status" value="1"/>
</dbReference>
<reference evidence="4" key="1">
    <citation type="journal article" date="2024" name="IScience">
        <title>Strigolactones Initiate the Formation of Haustorium-like Structures in Castilleja.</title>
        <authorList>
            <person name="Buerger M."/>
            <person name="Peterson D."/>
            <person name="Chory J."/>
        </authorList>
    </citation>
    <scope>NUCLEOTIDE SEQUENCE [LARGE SCALE GENOMIC DNA]</scope>
</reference>
<dbReference type="Pfam" id="PF13912">
    <property type="entry name" value="zf-C2H2_6"/>
    <property type="match status" value="2"/>
</dbReference>
<comment type="caution">
    <text evidence="3">The sequence shown here is derived from an EMBL/GenBank/DDBJ whole genome shotgun (WGS) entry which is preliminary data.</text>
</comment>
<dbReference type="SMART" id="SM00355">
    <property type="entry name" value="ZnF_C2H2"/>
    <property type="match status" value="2"/>
</dbReference>
<keyword evidence="1" id="KW-0862">Zinc</keyword>
<evidence type="ECO:0000313" key="3">
    <source>
        <dbReference type="EMBL" id="KAL3624337.1"/>
    </source>
</evidence>
<keyword evidence="1" id="KW-0863">Zinc-finger</keyword>
<evidence type="ECO:0000256" key="1">
    <source>
        <dbReference type="PROSITE-ProRule" id="PRU00042"/>
    </source>
</evidence>
<dbReference type="PROSITE" id="PS50157">
    <property type="entry name" value="ZINC_FINGER_C2H2_2"/>
    <property type="match status" value="2"/>
</dbReference>
<dbReference type="InterPro" id="IPR013087">
    <property type="entry name" value="Znf_C2H2_type"/>
</dbReference>
<proteinExistence type="predicted"/>
<accession>A0ABD3C473</accession>
<name>A0ABD3C473_9LAMI</name>
<protein>
    <recommendedName>
        <fullName evidence="2">C2H2-type domain-containing protein</fullName>
    </recommendedName>
</protein>
<feature type="domain" description="C2H2-type" evidence="2">
    <location>
        <begin position="18"/>
        <end position="45"/>
    </location>
</feature>
<evidence type="ECO:0000259" key="2">
    <source>
        <dbReference type="PROSITE" id="PS50157"/>
    </source>
</evidence>
<dbReference type="SUPFAM" id="SSF57667">
    <property type="entry name" value="beta-beta-alpha zinc fingers"/>
    <property type="match status" value="1"/>
</dbReference>
<dbReference type="GO" id="GO:0008270">
    <property type="term" value="F:zinc ion binding"/>
    <property type="evidence" value="ECO:0007669"/>
    <property type="project" value="UniProtKB-KW"/>
</dbReference>
<keyword evidence="4" id="KW-1185">Reference proteome</keyword>
<feature type="domain" description="C2H2-type" evidence="2">
    <location>
        <begin position="142"/>
        <end position="173"/>
    </location>
</feature>
<dbReference type="AlphaFoldDB" id="A0ABD3C473"/>
<dbReference type="PROSITE" id="PS00028">
    <property type="entry name" value="ZINC_FINGER_C2H2_1"/>
    <property type="match status" value="2"/>
</dbReference>
<organism evidence="3 4">
    <name type="scientific">Castilleja foliolosa</name>
    <dbReference type="NCBI Taxonomy" id="1961234"/>
    <lineage>
        <taxon>Eukaryota</taxon>
        <taxon>Viridiplantae</taxon>
        <taxon>Streptophyta</taxon>
        <taxon>Embryophyta</taxon>
        <taxon>Tracheophyta</taxon>
        <taxon>Spermatophyta</taxon>
        <taxon>Magnoliopsida</taxon>
        <taxon>eudicotyledons</taxon>
        <taxon>Gunneridae</taxon>
        <taxon>Pentapetalae</taxon>
        <taxon>asterids</taxon>
        <taxon>lamiids</taxon>
        <taxon>Lamiales</taxon>
        <taxon>Orobanchaceae</taxon>
        <taxon>Pedicularideae</taxon>
        <taxon>Castillejinae</taxon>
        <taxon>Castilleja</taxon>
    </lineage>
</organism>
<dbReference type="Proteomes" id="UP001632038">
    <property type="component" value="Unassembled WGS sequence"/>
</dbReference>